<dbReference type="InterPro" id="IPR002864">
    <property type="entry name" value="Acyl-ACP_thioesterase_NHD"/>
</dbReference>
<evidence type="ECO:0000313" key="10">
    <source>
        <dbReference type="EMBL" id="MFL0248159.1"/>
    </source>
</evidence>
<evidence type="ECO:0000313" key="11">
    <source>
        <dbReference type="Proteomes" id="UP001623591"/>
    </source>
</evidence>
<evidence type="ECO:0000256" key="5">
    <source>
        <dbReference type="ARBA" id="ARBA00022946"/>
    </source>
</evidence>
<feature type="domain" description="Acyl-ACP thioesterase N-terminal hotdog" evidence="8">
    <location>
        <begin position="5"/>
        <end position="132"/>
    </location>
</feature>
<protein>
    <submittedName>
        <fullName evidence="10">Acyl-[acyl-carrier-protein] thioesterase</fullName>
    </submittedName>
</protein>
<dbReference type="RefSeq" id="WP_406770588.1">
    <property type="nucleotide sequence ID" value="NZ_JBJHZZ010000013.1"/>
</dbReference>
<dbReference type="PANTHER" id="PTHR31727">
    <property type="entry name" value="OLEOYL-ACYL CARRIER PROTEIN THIOESTERASE 1, CHLOROPLASTIC"/>
    <property type="match status" value="1"/>
</dbReference>
<organism evidence="10 11">
    <name type="scientific">Candidatus Clostridium stratigraminis</name>
    <dbReference type="NCBI Taxonomy" id="3381661"/>
    <lineage>
        <taxon>Bacteria</taxon>
        <taxon>Bacillati</taxon>
        <taxon>Bacillota</taxon>
        <taxon>Clostridia</taxon>
        <taxon>Eubacteriales</taxon>
        <taxon>Clostridiaceae</taxon>
        <taxon>Clostridium</taxon>
    </lineage>
</organism>
<evidence type="ECO:0000256" key="6">
    <source>
        <dbReference type="ARBA" id="ARBA00023098"/>
    </source>
</evidence>
<evidence type="ECO:0000259" key="8">
    <source>
        <dbReference type="Pfam" id="PF01643"/>
    </source>
</evidence>
<dbReference type="Proteomes" id="UP001623591">
    <property type="component" value="Unassembled WGS sequence"/>
</dbReference>
<dbReference type="CDD" id="cd00586">
    <property type="entry name" value="4HBT"/>
    <property type="match status" value="1"/>
</dbReference>
<dbReference type="Pfam" id="PF01643">
    <property type="entry name" value="Acyl-ACP_TE"/>
    <property type="match status" value="1"/>
</dbReference>
<keyword evidence="5" id="KW-0809">Transit peptide</keyword>
<keyword evidence="4" id="KW-0276">Fatty acid metabolism</keyword>
<dbReference type="InterPro" id="IPR049427">
    <property type="entry name" value="Acyl-ACP_TE_C"/>
</dbReference>
<dbReference type="PANTHER" id="PTHR31727:SF6">
    <property type="entry name" value="OLEOYL-ACYL CARRIER PROTEIN THIOESTERASE 1, CHLOROPLASTIC"/>
    <property type="match status" value="1"/>
</dbReference>
<gene>
    <name evidence="10" type="ORF">ACJDUG_14455</name>
</gene>
<evidence type="ECO:0000256" key="4">
    <source>
        <dbReference type="ARBA" id="ARBA00022832"/>
    </source>
</evidence>
<dbReference type="Pfam" id="PF20791">
    <property type="entry name" value="Acyl-ACP_TE_C"/>
    <property type="match status" value="1"/>
</dbReference>
<name>A0ABW8TAV5_9CLOT</name>
<keyword evidence="6" id="KW-0443">Lipid metabolism</keyword>
<reference evidence="10 11" key="1">
    <citation type="submission" date="2024-11" db="EMBL/GenBank/DDBJ databases">
        <authorList>
            <person name="Heng Y.C."/>
            <person name="Lim A.C.H."/>
            <person name="Lee J.K.Y."/>
            <person name="Kittelmann S."/>
        </authorList>
    </citation>
    <scope>NUCLEOTIDE SEQUENCE [LARGE SCALE GENOMIC DNA]</scope>
    <source>
        <strain evidence="10 11">WILCCON 0185</strain>
    </source>
</reference>
<keyword evidence="2" id="KW-0444">Lipid biosynthesis</keyword>
<sequence>MSGFIYEKEYEIHYYEVDYKKRVLITSIVDYLEDAATKQSDELGIGMDYLVENDLGWVLFKWNIDMYKYPVYGEKILIRTCPCAMKKFYAYRTFELLNYKGERLGKAESIWFLLNIKKRRPVRVGEDILSAYGLTSNDDEPLEIENIKPLENYKYEKQFSVRYSDIDTNRHVNNEKYIAWAIETIPLDTVLNYTLKNIKVTYEKETIYGEDIKVLTEIEQGENNIICYHKILNREEKELTLLKTTWEKI</sequence>
<evidence type="ECO:0000256" key="2">
    <source>
        <dbReference type="ARBA" id="ARBA00022516"/>
    </source>
</evidence>
<keyword evidence="11" id="KW-1185">Reference proteome</keyword>
<comment type="similarity">
    <text evidence="1">Belongs to the acyl-ACP thioesterase family.</text>
</comment>
<evidence type="ECO:0000256" key="3">
    <source>
        <dbReference type="ARBA" id="ARBA00022801"/>
    </source>
</evidence>
<dbReference type="EMBL" id="JBJHZZ010000013">
    <property type="protein sequence ID" value="MFL0248159.1"/>
    <property type="molecule type" value="Genomic_DNA"/>
</dbReference>
<dbReference type="InterPro" id="IPR029069">
    <property type="entry name" value="HotDog_dom_sf"/>
</dbReference>
<dbReference type="Gene3D" id="3.10.129.10">
    <property type="entry name" value="Hotdog Thioesterase"/>
    <property type="match status" value="1"/>
</dbReference>
<keyword evidence="7" id="KW-0275">Fatty acid biosynthesis</keyword>
<feature type="domain" description="Acyl-ACP thioesterase-like C-terminal" evidence="9">
    <location>
        <begin position="154"/>
        <end position="248"/>
    </location>
</feature>
<evidence type="ECO:0000256" key="7">
    <source>
        <dbReference type="ARBA" id="ARBA00023160"/>
    </source>
</evidence>
<dbReference type="InterPro" id="IPR045023">
    <property type="entry name" value="FATA/B"/>
</dbReference>
<keyword evidence="3" id="KW-0378">Hydrolase</keyword>
<proteinExistence type="inferred from homology"/>
<evidence type="ECO:0000259" key="9">
    <source>
        <dbReference type="Pfam" id="PF20791"/>
    </source>
</evidence>
<evidence type="ECO:0000256" key="1">
    <source>
        <dbReference type="ARBA" id="ARBA00006500"/>
    </source>
</evidence>
<accession>A0ABW8TAV5</accession>
<comment type="caution">
    <text evidence="10">The sequence shown here is derived from an EMBL/GenBank/DDBJ whole genome shotgun (WGS) entry which is preliminary data.</text>
</comment>
<dbReference type="SUPFAM" id="SSF54637">
    <property type="entry name" value="Thioesterase/thiol ester dehydrase-isomerase"/>
    <property type="match status" value="2"/>
</dbReference>